<name>A0A975DAL2_9GAMM</name>
<feature type="transmembrane region" description="Helical" evidence="1">
    <location>
        <begin position="53"/>
        <end position="75"/>
    </location>
</feature>
<feature type="transmembrane region" description="Helical" evidence="1">
    <location>
        <begin position="432"/>
        <end position="452"/>
    </location>
</feature>
<evidence type="ECO:0000313" key="2">
    <source>
        <dbReference type="EMBL" id="QTH63617.1"/>
    </source>
</evidence>
<proteinExistence type="predicted"/>
<feature type="transmembrane region" description="Helical" evidence="1">
    <location>
        <begin position="21"/>
        <end position="41"/>
    </location>
</feature>
<evidence type="ECO:0000256" key="1">
    <source>
        <dbReference type="SAM" id="Phobius"/>
    </source>
</evidence>
<keyword evidence="1" id="KW-0472">Membrane</keyword>
<keyword evidence="1" id="KW-0812">Transmembrane</keyword>
<dbReference type="EMBL" id="CP072110">
    <property type="protein sequence ID" value="QTH63617.1"/>
    <property type="molecule type" value="Genomic_DNA"/>
</dbReference>
<gene>
    <name evidence="2" type="ORF">J1N51_12960</name>
</gene>
<feature type="transmembrane region" description="Helical" evidence="1">
    <location>
        <begin position="232"/>
        <end position="251"/>
    </location>
</feature>
<evidence type="ECO:0000313" key="3">
    <source>
        <dbReference type="Proteomes" id="UP000682739"/>
    </source>
</evidence>
<organism evidence="2 3">
    <name type="scientific">Psychrosphaera ytuae</name>
    <dbReference type="NCBI Taxonomy" id="2820710"/>
    <lineage>
        <taxon>Bacteria</taxon>
        <taxon>Pseudomonadati</taxon>
        <taxon>Pseudomonadota</taxon>
        <taxon>Gammaproteobacteria</taxon>
        <taxon>Alteromonadales</taxon>
        <taxon>Pseudoalteromonadaceae</taxon>
        <taxon>Psychrosphaera</taxon>
    </lineage>
</organism>
<reference evidence="2" key="1">
    <citation type="submission" date="2021-03" db="EMBL/GenBank/DDBJ databases">
        <title>Description of Psychrosphaera ytuae sp. nov. isolated from deep sea sediment of South China Sea.</title>
        <authorList>
            <person name="Zhang J."/>
            <person name="Xu X.-D."/>
        </authorList>
    </citation>
    <scope>NUCLEOTIDE SEQUENCE</scope>
    <source>
        <strain evidence="2">MTZ26</strain>
    </source>
</reference>
<feature type="transmembrane region" description="Helical" evidence="1">
    <location>
        <begin position="386"/>
        <end position="412"/>
    </location>
</feature>
<dbReference type="RefSeq" id="WP_208831673.1">
    <property type="nucleotide sequence ID" value="NZ_CP072110.1"/>
</dbReference>
<feature type="transmembrane region" description="Helical" evidence="1">
    <location>
        <begin position="271"/>
        <end position="296"/>
    </location>
</feature>
<dbReference type="AlphaFoldDB" id="A0A975DAL2"/>
<feature type="transmembrane region" description="Helical" evidence="1">
    <location>
        <begin position="160"/>
        <end position="180"/>
    </location>
</feature>
<dbReference type="KEGG" id="psym:J1N51_12960"/>
<protein>
    <submittedName>
        <fullName evidence="2">Uncharacterized protein</fullName>
    </submittedName>
</protein>
<keyword evidence="1" id="KW-1133">Transmembrane helix</keyword>
<sequence>MAFDFGSKTLGIKNPFKAEGLAISIAGLAICLMAVPEFLSVKDLLEQDAVRAWAAAITGFILMAMGLRHSGLGLFQLFKYFVGRSVPTSLAPNLNPSERENAAQEQSIVNYKASDLESMLMGRKNSTFAEPKGWLARLVHTLIPRLLFMPHRLRNVTQEMFGMVASVVTTLVAFGIAYFVASSGLAGDAGELITPILSIVLLLSLVMSWRGAAKRANQVSQRGVRSKSAGNLAFLFSLAFVVPVLIGYGYAQLDSRAQSSIQGVAAYLNEFNAFANLLLLFVVALVVLGLFLVLLVNRLKLAATTTEVSEYRDNLQESVHPREIFINIENIILANRRYKEIPNRIYQELEPSLEEQSEGKGNFKGQLLIETQPALKEMKWPSSFNLVRLIATYLGQALVVTTAALFVYLVGTGLDVWSFVSSTINTRQTPDMIVWSEGIASLLFAFFAWQTLSAGSRMLSSSVHLFWAEIQFDSLLMWMKTEGTYTESKISTGMGIHDSTRSENTVVKSSITPWIITSRITSSIYATSGNNNLELSRIILDMNKNDQELDGIKDELYQFLRGRESLATINNDADIKTATDFNQVNVAARAPELAVNKQLTEEVKSQDEQAAYKRLSEEGAN</sequence>
<keyword evidence="3" id="KW-1185">Reference proteome</keyword>
<dbReference type="Proteomes" id="UP000682739">
    <property type="component" value="Chromosome"/>
</dbReference>
<accession>A0A975DAL2</accession>
<feature type="transmembrane region" description="Helical" evidence="1">
    <location>
        <begin position="192"/>
        <end position="212"/>
    </location>
</feature>